<gene>
    <name evidence="2" type="ORF">M378DRAFT_9576</name>
</gene>
<name>A0A0C2WZU3_AMAMK</name>
<dbReference type="EMBL" id="KN818232">
    <property type="protein sequence ID" value="KIL67362.1"/>
    <property type="molecule type" value="Genomic_DNA"/>
</dbReference>
<evidence type="ECO:0000313" key="2">
    <source>
        <dbReference type="EMBL" id="KIL67362.1"/>
    </source>
</evidence>
<feature type="region of interest" description="Disordered" evidence="1">
    <location>
        <begin position="1"/>
        <end position="121"/>
    </location>
</feature>
<keyword evidence="3" id="KW-1185">Reference proteome</keyword>
<organism evidence="2 3">
    <name type="scientific">Amanita muscaria (strain Koide BX008)</name>
    <dbReference type="NCBI Taxonomy" id="946122"/>
    <lineage>
        <taxon>Eukaryota</taxon>
        <taxon>Fungi</taxon>
        <taxon>Dikarya</taxon>
        <taxon>Basidiomycota</taxon>
        <taxon>Agaricomycotina</taxon>
        <taxon>Agaricomycetes</taxon>
        <taxon>Agaricomycetidae</taxon>
        <taxon>Agaricales</taxon>
        <taxon>Pluteineae</taxon>
        <taxon>Amanitaceae</taxon>
        <taxon>Amanita</taxon>
    </lineage>
</organism>
<evidence type="ECO:0000313" key="3">
    <source>
        <dbReference type="Proteomes" id="UP000054549"/>
    </source>
</evidence>
<reference evidence="2 3" key="1">
    <citation type="submission" date="2014-04" db="EMBL/GenBank/DDBJ databases">
        <title>Evolutionary Origins and Diversification of the Mycorrhizal Mutualists.</title>
        <authorList>
            <consortium name="DOE Joint Genome Institute"/>
            <consortium name="Mycorrhizal Genomics Consortium"/>
            <person name="Kohler A."/>
            <person name="Kuo A."/>
            <person name="Nagy L.G."/>
            <person name="Floudas D."/>
            <person name="Copeland A."/>
            <person name="Barry K.W."/>
            <person name="Cichocki N."/>
            <person name="Veneault-Fourrey C."/>
            <person name="LaButti K."/>
            <person name="Lindquist E.A."/>
            <person name="Lipzen A."/>
            <person name="Lundell T."/>
            <person name="Morin E."/>
            <person name="Murat C."/>
            <person name="Riley R."/>
            <person name="Ohm R."/>
            <person name="Sun H."/>
            <person name="Tunlid A."/>
            <person name="Henrissat B."/>
            <person name="Grigoriev I.V."/>
            <person name="Hibbett D.S."/>
            <person name="Martin F."/>
        </authorList>
    </citation>
    <scope>NUCLEOTIDE SEQUENCE [LARGE SCALE GENOMIC DNA]</scope>
    <source>
        <strain evidence="2 3">Koide BX008</strain>
    </source>
</reference>
<dbReference type="STRING" id="946122.A0A0C2WZU3"/>
<proteinExistence type="predicted"/>
<dbReference type="AlphaFoldDB" id="A0A0C2WZU3"/>
<dbReference type="OrthoDB" id="3048787at2759"/>
<sequence length="303" mass="33848">MNNFFHRTPRVPPDRDYHSITSKRIRLTQDEPPVKASVSNNNASLVAHKNPIPASTKGTVAAETADRQSVTVEEVEDDQNLESEPPSTTEGDKEAGAASDVTDVDDEEDADGLEEETPEAELKRLQKDWTAPIYAFFKSDPIIMDGAHTYLYAMQRHAKREESLGETNMRRHAKICWGEETIAAASGVDMRTARKILKEKSLSRITAAFDRAGKGTVTSSNRLQLEPCERKPKLHKPTPPAPPTLSRTELLDLFHQAIPSMLNYGDPTYAYEVTQDLYKYCAMLRREQLATSNQTTLDAFLGI</sequence>
<dbReference type="Proteomes" id="UP000054549">
    <property type="component" value="Unassembled WGS sequence"/>
</dbReference>
<evidence type="ECO:0000256" key="1">
    <source>
        <dbReference type="SAM" id="MobiDB-lite"/>
    </source>
</evidence>
<feature type="compositionally biased region" description="Acidic residues" evidence="1">
    <location>
        <begin position="102"/>
        <end position="119"/>
    </location>
</feature>
<dbReference type="HOGENOM" id="CLU_918171_0_0_1"/>
<protein>
    <submittedName>
        <fullName evidence="2">Uncharacterized protein</fullName>
    </submittedName>
</protein>
<accession>A0A0C2WZU3</accession>
<dbReference type="InParanoid" id="A0A0C2WZU3"/>